<name>A0ACC0P2A3_RHOML</name>
<gene>
    <name evidence="1" type="ORF">RHMOL_Rhmol04G0138000</name>
</gene>
<proteinExistence type="predicted"/>
<keyword evidence="2" id="KW-1185">Reference proteome</keyword>
<dbReference type="Proteomes" id="UP001062846">
    <property type="component" value="Chromosome 4"/>
</dbReference>
<organism evidence="1 2">
    <name type="scientific">Rhododendron molle</name>
    <name type="common">Chinese azalea</name>
    <name type="synonym">Azalea mollis</name>
    <dbReference type="NCBI Taxonomy" id="49168"/>
    <lineage>
        <taxon>Eukaryota</taxon>
        <taxon>Viridiplantae</taxon>
        <taxon>Streptophyta</taxon>
        <taxon>Embryophyta</taxon>
        <taxon>Tracheophyta</taxon>
        <taxon>Spermatophyta</taxon>
        <taxon>Magnoliopsida</taxon>
        <taxon>eudicotyledons</taxon>
        <taxon>Gunneridae</taxon>
        <taxon>Pentapetalae</taxon>
        <taxon>asterids</taxon>
        <taxon>Ericales</taxon>
        <taxon>Ericaceae</taxon>
        <taxon>Ericoideae</taxon>
        <taxon>Rhodoreae</taxon>
        <taxon>Rhododendron</taxon>
    </lineage>
</organism>
<evidence type="ECO:0000313" key="1">
    <source>
        <dbReference type="EMBL" id="KAI8558973.1"/>
    </source>
</evidence>
<sequence length="144" mass="16797">MVNWYCMCKRDAETVGHLLLHYWWLGSFGVWSSLGLGYNGREWVVSGSVMELLIAWKGARVGKRRKCVWAMISLYVRASIEPNFHDMYLKFIDKVNSKPLNKEIVQATYENCKVLIGSELIKSSSEERSLPKEPRKLAWEDHNW</sequence>
<comment type="caution">
    <text evidence="1">The sequence shown here is derived from an EMBL/GenBank/DDBJ whole genome shotgun (WGS) entry which is preliminary data.</text>
</comment>
<protein>
    <submittedName>
        <fullName evidence="1">Uncharacterized protein</fullName>
    </submittedName>
</protein>
<accession>A0ACC0P2A3</accession>
<reference evidence="1" key="1">
    <citation type="submission" date="2022-02" db="EMBL/GenBank/DDBJ databases">
        <title>Plant Genome Project.</title>
        <authorList>
            <person name="Zhang R.-G."/>
        </authorList>
    </citation>
    <scope>NUCLEOTIDE SEQUENCE</scope>
    <source>
        <strain evidence="1">AT1</strain>
    </source>
</reference>
<dbReference type="EMBL" id="CM046391">
    <property type="protein sequence ID" value="KAI8558973.1"/>
    <property type="molecule type" value="Genomic_DNA"/>
</dbReference>
<evidence type="ECO:0000313" key="2">
    <source>
        <dbReference type="Proteomes" id="UP001062846"/>
    </source>
</evidence>